<proteinExistence type="predicted"/>
<accession>A0A0Q2RMH5</accession>
<dbReference type="EMBL" id="LKTM01000348">
    <property type="protein sequence ID" value="KQH76611.1"/>
    <property type="molecule type" value="Genomic_DNA"/>
</dbReference>
<name>A0A0Q2RMH5_MYCGO</name>
<dbReference type="Proteomes" id="UP000051677">
    <property type="component" value="Unassembled WGS sequence"/>
</dbReference>
<dbReference type="OrthoDB" id="1814561at2"/>
<evidence type="ECO:0000313" key="1">
    <source>
        <dbReference type="EMBL" id="KQH76611.1"/>
    </source>
</evidence>
<evidence type="ECO:0000313" key="2">
    <source>
        <dbReference type="Proteomes" id="UP000051677"/>
    </source>
</evidence>
<dbReference type="STRING" id="1778.A9W97_23685"/>
<comment type="caution">
    <text evidence="1">The sequence shown here is derived from an EMBL/GenBank/DDBJ whole genome shotgun (WGS) entry which is preliminary data.</text>
</comment>
<dbReference type="AlphaFoldDB" id="A0A0Q2RMH5"/>
<gene>
    <name evidence="1" type="ORF">AO501_10495</name>
</gene>
<sequence length="117" mass="12235">MNDKTETTADAGAGVGPLDQAETIKPDRYIATVEAEALQLTSASAATIVEWLGLADRCCFPAGVNPATGADEPGYLLIPTPIGDVRADLGDYVVQLSGGAAWPCKPEVFIAAYRRQP</sequence>
<reference evidence="1 2" key="1">
    <citation type="submission" date="2015-10" db="EMBL/GenBank/DDBJ databases">
        <title>Mycobacterium gordonae draft genome assembly.</title>
        <authorList>
            <person name="Ustinova V."/>
            <person name="Smirnova T."/>
            <person name="Blagodatskikh K."/>
            <person name="Varlamov D."/>
            <person name="Larionova E."/>
            <person name="Chernousova L."/>
        </authorList>
    </citation>
    <scope>NUCLEOTIDE SEQUENCE [LARGE SCALE GENOMIC DNA]</scope>
    <source>
        <strain evidence="1 2">CTRI 14-8773</strain>
    </source>
</reference>
<organism evidence="1 2">
    <name type="scientific">Mycobacterium gordonae</name>
    <dbReference type="NCBI Taxonomy" id="1778"/>
    <lineage>
        <taxon>Bacteria</taxon>
        <taxon>Bacillati</taxon>
        <taxon>Actinomycetota</taxon>
        <taxon>Actinomycetes</taxon>
        <taxon>Mycobacteriales</taxon>
        <taxon>Mycobacteriaceae</taxon>
        <taxon>Mycobacterium</taxon>
    </lineage>
</organism>
<dbReference type="RefSeq" id="WP_055580447.1">
    <property type="nucleotide sequence ID" value="NZ_LKTM01000348.1"/>
</dbReference>
<protein>
    <submittedName>
        <fullName evidence="1">Uncharacterized protein</fullName>
    </submittedName>
</protein>